<keyword evidence="2" id="KW-1185">Reference proteome</keyword>
<reference evidence="1 2" key="1">
    <citation type="journal article" date="2019" name="Int. J. Syst. Evol. Microbiol.">
        <title>The Global Catalogue of Microorganisms (GCM) 10K type strain sequencing project: providing services to taxonomists for standard genome sequencing and annotation.</title>
        <authorList>
            <consortium name="The Broad Institute Genomics Platform"/>
            <consortium name="The Broad Institute Genome Sequencing Center for Infectious Disease"/>
            <person name="Wu L."/>
            <person name="Ma J."/>
        </authorList>
    </citation>
    <scope>NUCLEOTIDE SEQUENCE [LARGE SCALE GENOMIC DNA]</scope>
    <source>
        <strain evidence="1 2">JCM 13004</strain>
    </source>
</reference>
<name>A0ABN1WNU1_9ACTN</name>
<organism evidence="1 2">
    <name type="scientific">Kitasatospora nipponensis</name>
    <dbReference type="NCBI Taxonomy" id="258049"/>
    <lineage>
        <taxon>Bacteria</taxon>
        <taxon>Bacillati</taxon>
        <taxon>Actinomycetota</taxon>
        <taxon>Actinomycetes</taxon>
        <taxon>Kitasatosporales</taxon>
        <taxon>Streptomycetaceae</taxon>
        <taxon>Kitasatospora</taxon>
    </lineage>
</organism>
<gene>
    <name evidence="1" type="ORF">GCM10009665_50900</name>
</gene>
<dbReference type="RefSeq" id="WP_344444302.1">
    <property type="nucleotide sequence ID" value="NZ_BAAALF010000107.1"/>
</dbReference>
<dbReference type="EMBL" id="BAAALF010000107">
    <property type="protein sequence ID" value="GAA1254055.1"/>
    <property type="molecule type" value="Genomic_DNA"/>
</dbReference>
<proteinExistence type="predicted"/>
<evidence type="ECO:0000313" key="2">
    <source>
        <dbReference type="Proteomes" id="UP001500037"/>
    </source>
</evidence>
<protein>
    <recommendedName>
        <fullName evidence="3">Lipoprotein</fullName>
    </recommendedName>
</protein>
<evidence type="ECO:0000313" key="1">
    <source>
        <dbReference type="EMBL" id="GAA1254055.1"/>
    </source>
</evidence>
<comment type="caution">
    <text evidence="1">The sequence shown here is derived from an EMBL/GenBank/DDBJ whole genome shotgun (WGS) entry which is preliminary data.</text>
</comment>
<dbReference type="Proteomes" id="UP001500037">
    <property type="component" value="Unassembled WGS sequence"/>
</dbReference>
<accession>A0ABN1WNU1</accession>
<sequence length="167" mass="17117">MTPLPLLPLRPVLRRLLLPLLASVLLPVLAGCGGSGTTTVGISPTSASPPPTSAGPAVLVLDENANHTTVRAAAGTLVRVTLHSTYWSTPVSSAPQVLVPVPTLDPKAPSPSPLICRPGMGCGIHESLFHALRAGSAQLTATRTSCGEAMECAPDQRTFTVTIEVSA</sequence>
<evidence type="ECO:0008006" key="3">
    <source>
        <dbReference type="Google" id="ProtNLM"/>
    </source>
</evidence>